<evidence type="ECO:0000256" key="8">
    <source>
        <dbReference type="ARBA" id="ARBA00023065"/>
    </source>
</evidence>
<keyword evidence="12 13" id="KW-0407">Ion channel</keyword>
<dbReference type="Pfam" id="PF00858">
    <property type="entry name" value="ASC"/>
    <property type="match status" value="1"/>
</dbReference>
<reference evidence="16" key="1">
    <citation type="submission" date="2023-06" db="EMBL/GenBank/DDBJ databases">
        <title>Genomic analysis of the entomopathogenic nematode Steinernema hermaphroditum.</title>
        <authorList>
            <person name="Schwarz E.M."/>
            <person name="Heppert J.K."/>
            <person name="Baniya A."/>
            <person name="Schwartz H.T."/>
            <person name="Tan C.-H."/>
            <person name="Antoshechkin I."/>
            <person name="Sternberg P.W."/>
            <person name="Goodrich-Blair H."/>
            <person name="Dillman A.R."/>
        </authorList>
    </citation>
    <scope>NUCLEOTIDE SEQUENCE</scope>
    <source>
        <strain evidence="16">PS9179</strain>
        <tissue evidence="16">Whole animal</tissue>
    </source>
</reference>
<accession>A0AA39HCU3</accession>
<evidence type="ECO:0000256" key="12">
    <source>
        <dbReference type="ARBA" id="ARBA00023303"/>
    </source>
</evidence>
<gene>
    <name evidence="16" type="ORF">QR680_016950</name>
</gene>
<organism evidence="16 17">
    <name type="scientific">Steinernema hermaphroditum</name>
    <dbReference type="NCBI Taxonomy" id="289476"/>
    <lineage>
        <taxon>Eukaryota</taxon>
        <taxon>Metazoa</taxon>
        <taxon>Ecdysozoa</taxon>
        <taxon>Nematoda</taxon>
        <taxon>Chromadorea</taxon>
        <taxon>Rhabditida</taxon>
        <taxon>Tylenchina</taxon>
        <taxon>Panagrolaimomorpha</taxon>
        <taxon>Strongyloidoidea</taxon>
        <taxon>Steinernematidae</taxon>
        <taxon>Steinernema</taxon>
    </lineage>
</organism>
<evidence type="ECO:0000256" key="4">
    <source>
        <dbReference type="ARBA" id="ARBA00022461"/>
    </source>
</evidence>
<dbReference type="EMBL" id="JAUCMV010000004">
    <property type="protein sequence ID" value="KAK0403492.1"/>
    <property type="molecule type" value="Genomic_DNA"/>
</dbReference>
<comment type="subcellular location">
    <subcellularLocation>
        <location evidence="1">Membrane</location>
        <topology evidence="1">Multi-pass membrane protein</topology>
    </subcellularLocation>
</comment>
<dbReference type="Gene3D" id="2.60.470.10">
    <property type="entry name" value="Acid-sensing ion channels like domains"/>
    <property type="match status" value="1"/>
</dbReference>
<dbReference type="GO" id="GO:0005886">
    <property type="term" value="C:plasma membrane"/>
    <property type="evidence" value="ECO:0007669"/>
    <property type="project" value="TreeGrafter"/>
</dbReference>
<evidence type="ECO:0000256" key="2">
    <source>
        <dbReference type="ARBA" id="ARBA00007193"/>
    </source>
</evidence>
<evidence type="ECO:0008006" key="18">
    <source>
        <dbReference type="Google" id="ProtNLM"/>
    </source>
</evidence>
<evidence type="ECO:0000256" key="7">
    <source>
        <dbReference type="ARBA" id="ARBA00023053"/>
    </source>
</evidence>
<evidence type="ECO:0000313" key="16">
    <source>
        <dbReference type="EMBL" id="KAK0403492.1"/>
    </source>
</evidence>
<evidence type="ECO:0000256" key="3">
    <source>
        <dbReference type="ARBA" id="ARBA00022448"/>
    </source>
</evidence>
<sequence length="547" mass="60806">MSSLPGSENVRGAALRSVCLETMKDGRPPSGPPPYSSPPPPSTKQNPRVRGVVAPLVSFSEWTTCHGIPQAVRSKKCFFIVFWSLITVVASALMIWQVSMLVMKYYAYPITVSIELKFEQRPFPAVTVCNLNPYKASELKQFPNVKRLLDTYQYALEMISCGEDPRCSGKVDETLEGYRKMYGLMDILDSGALQTHTRNLLALEMGAYNAEDAVDSLPELIRSCSFNTYACNLSDWTAWQDPRMGQCFTFNQQSNHSAKRAGPTYGLRLLLLTDRREYLATSESAGMRVIVTDQTELIFPDITGYVVATGTSASIGVNYVSPLHSSCLDQGVFQREVSRLGPPYGKCSNEKPSNFLYARDGDYSAEACQRSMYQQEMVERCGCYDPSYPKPHYADVEVCRVETASQFNCWRSLTKQSSFNNCTQPCREGVYQGLVSSARWPSGSTESIGGCMEGTFPESCYETYKNNGALVEVYYSKLNYESMKESGGYSIVSLLSDLGGQIGLWLGLSIISLVEFVILVMQVCLGFCNPKTVPHTTPPYDPPKTPF</sequence>
<keyword evidence="17" id="KW-1185">Reference proteome</keyword>
<evidence type="ECO:0000256" key="13">
    <source>
        <dbReference type="RuleBase" id="RU000679"/>
    </source>
</evidence>
<dbReference type="PANTHER" id="PTHR11690">
    <property type="entry name" value="AMILORIDE-SENSITIVE SODIUM CHANNEL-RELATED"/>
    <property type="match status" value="1"/>
</dbReference>
<evidence type="ECO:0000256" key="6">
    <source>
        <dbReference type="ARBA" id="ARBA00022989"/>
    </source>
</evidence>
<keyword evidence="11 13" id="KW-0739">Sodium transport</keyword>
<evidence type="ECO:0000256" key="1">
    <source>
        <dbReference type="ARBA" id="ARBA00004141"/>
    </source>
</evidence>
<keyword evidence="4 13" id="KW-0894">Sodium channel</keyword>
<keyword evidence="3 13" id="KW-0813">Transport</keyword>
<protein>
    <recommendedName>
        <fullName evidence="18">Amiloride-sensitive sodium channel</fullName>
    </recommendedName>
</protein>
<comment type="similarity">
    <text evidence="2 13">Belongs to the amiloride-sensitive sodium channel (TC 1.A.6) family.</text>
</comment>
<feature type="transmembrane region" description="Helical" evidence="15">
    <location>
        <begin position="77"/>
        <end position="96"/>
    </location>
</feature>
<evidence type="ECO:0000256" key="11">
    <source>
        <dbReference type="ARBA" id="ARBA00023201"/>
    </source>
</evidence>
<name>A0AA39HCU3_9BILA</name>
<dbReference type="GO" id="GO:0015280">
    <property type="term" value="F:ligand-gated sodium channel activity"/>
    <property type="evidence" value="ECO:0007669"/>
    <property type="project" value="TreeGrafter"/>
</dbReference>
<keyword evidence="6 15" id="KW-1133">Transmembrane helix</keyword>
<evidence type="ECO:0000256" key="10">
    <source>
        <dbReference type="ARBA" id="ARBA00023180"/>
    </source>
</evidence>
<dbReference type="PRINTS" id="PR01078">
    <property type="entry name" value="AMINACHANNEL"/>
</dbReference>
<keyword evidence="9 15" id="KW-0472">Membrane</keyword>
<keyword evidence="7" id="KW-0915">Sodium</keyword>
<keyword evidence="5 13" id="KW-0812">Transmembrane</keyword>
<evidence type="ECO:0000313" key="17">
    <source>
        <dbReference type="Proteomes" id="UP001175271"/>
    </source>
</evidence>
<dbReference type="PANTHER" id="PTHR11690:SF248">
    <property type="entry name" value="PICKPOCKET 17, ISOFORM A"/>
    <property type="match status" value="1"/>
</dbReference>
<feature type="transmembrane region" description="Helical" evidence="15">
    <location>
        <begin position="502"/>
        <end position="528"/>
    </location>
</feature>
<evidence type="ECO:0000256" key="15">
    <source>
        <dbReference type="SAM" id="Phobius"/>
    </source>
</evidence>
<dbReference type="Proteomes" id="UP001175271">
    <property type="component" value="Unassembled WGS sequence"/>
</dbReference>
<proteinExistence type="inferred from homology"/>
<keyword evidence="10" id="KW-0325">Glycoprotein</keyword>
<evidence type="ECO:0000256" key="5">
    <source>
        <dbReference type="ARBA" id="ARBA00022692"/>
    </source>
</evidence>
<dbReference type="Gene3D" id="1.10.287.770">
    <property type="entry name" value="YojJ-like"/>
    <property type="match status" value="1"/>
</dbReference>
<dbReference type="AlphaFoldDB" id="A0AA39HCU3"/>
<comment type="caution">
    <text evidence="16">The sequence shown here is derived from an EMBL/GenBank/DDBJ whole genome shotgun (WGS) entry which is preliminary data.</text>
</comment>
<dbReference type="InterPro" id="IPR001873">
    <property type="entry name" value="ENaC"/>
</dbReference>
<feature type="region of interest" description="Disordered" evidence="14">
    <location>
        <begin position="22"/>
        <end position="48"/>
    </location>
</feature>
<feature type="compositionally biased region" description="Pro residues" evidence="14">
    <location>
        <begin position="29"/>
        <end position="42"/>
    </location>
</feature>
<keyword evidence="8 13" id="KW-0406">Ion transport</keyword>
<evidence type="ECO:0000256" key="14">
    <source>
        <dbReference type="SAM" id="MobiDB-lite"/>
    </source>
</evidence>
<evidence type="ECO:0000256" key="9">
    <source>
        <dbReference type="ARBA" id="ARBA00023136"/>
    </source>
</evidence>